<dbReference type="GO" id="GO:0030170">
    <property type="term" value="F:pyridoxal phosphate binding"/>
    <property type="evidence" value="ECO:0007669"/>
    <property type="project" value="TreeGrafter"/>
</dbReference>
<evidence type="ECO:0000256" key="1">
    <source>
        <dbReference type="ARBA" id="ARBA00022898"/>
    </source>
</evidence>
<evidence type="ECO:0000256" key="5">
    <source>
        <dbReference type="RuleBase" id="RU004508"/>
    </source>
</evidence>
<evidence type="ECO:0000313" key="6">
    <source>
        <dbReference type="EMBL" id="TFV94374.1"/>
    </source>
</evidence>
<dbReference type="AlphaFoldDB" id="A0A4Y9QP13"/>
<dbReference type="InterPro" id="IPR015422">
    <property type="entry name" value="PyrdxlP-dep_Trfase_small"/>
</dbReference>
<dbReference type="GO" id="GO:0000271">
    <property type="term" value="P:polysaccharide biosynthetic process"/>
    <property type="evidence" value="ECO:0007669"/>
    <property type="project" value="TreeGrafter"/>
</dbReference>
<gene>
    <name evidence="6" type="ORF">E4S40_10130</name>
</gene>
<proteinExistence type="inferred from homology"/>
<dbReference type="InterPro" id="IPR015424">
    <property type="entry name" value="PyrdxlP-dep_Trfase"/>
</dbReference>
<dbReference type="SUPFAM" id="SSF53383">
    <property type="entry name" value="PLP-dependent transferases"/>
    <property type="match status" value="1"/>
</dbReference>
<dbReference type="Gene3D" id="3.90.1150.10">
    <property type="entry name" value="Aspartate Aminotransferase, domain 1"/>
    <property type="match status" value="1"/>
</dbReference>
<organism evidence="6 7">
    <name type="scientific">Algoriphagus kandeliae</name>
    <dbReference type="NCBI Taxonomy" id="2562278"/>
    <lineage>
        <taxon>Bacteria</taxon>
        <taxon>Pseudomonadati</taxon>
        <taxon>Bacteroidota</taxon>
        <taxon>Cytophagia</taxon>
        <taxon>Cytophagales</taxon>
        <taxon>Cyclobacteriaceae</taxon>
        <taxon>Algoriphagus</taxon>
    </lineage>
</organism>
<dbReference type="CDD" id="cd00616">
    <property type="entry name" value="AHBA_syn"/>
    <property type="match status" value="1"/>
</dbReference>
<keyword evidence="1 4" id="KW-0663">Pyridoxal phosphate</keyword>
<dbReference type="Pfam" id="PF01041">
    <property type="entry name" value="DegT_DnrJ_EryC1"/>
    <property type="match status" value="1"/>
</dbReference>
<name>A0A4Y9QP13_9BACT</name>
<dbReference type="InterPro" id="IPR000653">
    <property type="entry name" value="DegT/StrS_aminotransferase"/>
</dbReference>
<dbReference type="Gene3D" id="3.40.640.10">
    <property type="entry name" value="Type I PLP-dependent aspartate aminotransferase-like (Major domain)"/>
    <property type="match status" value="1"/>
</dbReference>
<keyword evidence="7" id="KW-1185">Reference proteome</keyword>
<protein>
    <submittedName>
        <fullName evidence="6">DegT/DnrJ/EryC1/StrS family aminotransferase</fullName>
    </submittedName>
</protein>
<comment type="similarity">
    <text evidence="2 5">Belongs to the DegT/DnrJ/EryC1 family.</text>
</comment>
<comment type="caution">
    <text evidence="6">The sequence shown here is derived from an EMBL/GenBank/DDBJ whole genome shotgun (WGS) entry which is preliminary data.</text>
</comment>
<dbReference type="InterPro" id="IPR015421">
    <property type="entry name" value="PyrdxlP-dep_Trfase_major"/>
</dbReference>
<sequence length="364" mass="40576">MQIPFLDLSRMDSDLQERLRAKFSQVLEKGIFSGGEEVQILEKTIQQKLNSLYAIPCANGTDALELALRALEIGEGDEVIVPALTWVSTAEAVRMVGAKPKFWDTDVNGLLRSDWVEAITPKTKAVIPVHLYGRMVDMATLTEKAQFKGISVIEDAAQAFGAFQDGKAAGTWGSVGCLSFYPTKNLGALGEAGMCLTQDERLAEKIRLLSNHGQPKRDEHVLVGRNSRIDTLQAAFLTVMLEDFEKHQQKRKSLAKIYLEELSDLEGLELPQGLMESNQNAHLFVVKSDKRNELREFLADHGIGTAIHYPQIIPDMEPYFVEGDFSNARILANQGLSLPLNPWLKEEEVEKITKAIKSFFTKKS</sequence>
<evidence type="ECO:0000313" key="7">
    <source>
        <dbReference type="Proteomes" id="UP000297647"/>
    </source>
</evidence>
<dbReference type="PANTHER" id="PTHR30244">
    <property type="entry name" value="TRANSAMINASE"/>
    <property type="match status" value="1"/>
</dbReference>
<keyword evidence="6" id="KW-0032">Aminotransferase</keyword>
<dbReference type="EMBL" id="SPSB01000003">
    <property type="protein sequence ID" value="TFV94374.1"/>
    <property type="molecule type" value="Genomic_DNA"/>
</dbReference>
<keyword evidence="6" id="KW-0808">Transferase</keyword>
<evidence type="ECO:0000256" key="2">
    <source>
        <dbReference type="ARBA" id="ARBA00037999"/>
    </source>
</evidence>
<dbReference type="GO" id="GO:0008483">
    <property type="term" value="F:transaminase activity"/>
    <property type="evidence" value="ECO:0007669"/>
    <property type="project" value="UniProtKB-KW"/>
</dbReference>
<evidence type="ECO:0000256" key="3">
    <source>
        <dbReference type="PIRSR" id="PIRSR000390-1"/>
    </source>
</evidence>
<dbReference type="Proteomes" id="UP000297647">
    <property type="component" value="Unassembled WGS sequence"/>
</dbReference>
<accession>A0A4Y9QP13</accession>
<dbReference type="PIRSF" id="PIRSF000390">
    <property type="entry name" value="PLP_StrS"/>
    <property type="match status" value="1"/>
</dbReference>
<dbReference type="OrthoDB" id="9804264at2"/>
<feature type="active site" description="Proton acceptor" evidence="3">
    <location>
        <position position="184"/>
    </location>
</feature>
<reference evidence="6 7" key="1">
    <citation type="submission" date="2019-03" db="EMBL/GenBank/DDBJ databases">
        <title>Algoriphagus sp. nov, a new strain isolated from root system soil of mangrove plant Kandelia.</title>
        <authorList>
            <person name="Yin Q."/>
            <person name="Wang K."/>
            <person name="Song Z."/>
        </authorList>
    </citation>
    <scope>NUCLEOTIDE SEQUENCE [LARGE SCALE GENOMIC DNA]</scope>
    <source>
        <strain evidence="6 7">XY-J91</strain>
    </source>
</reference>
<feature type="modified residue" description="N6-(pyridoxal phosphate)lysine" evidence="4">
    <location>
        <position position="184"/>
    </location>
</feature>
<evidence type="ECO:0000256" key="4">
    <source>
        <dbReference type="PIRSR" id="PIRSR000390-2"/>
    </source>
</evidence>
<dbReference type="PANTHER" id="PTHR30244:SF36">
    <property type="entry name" value="3-OXO-GLUCOSE-6-PHOSPHATE:GLUTAMATE AMINOTRANSFERASE"/>
    <property type="match status" value="1"/>
</dbReference>